<evidence type="ECO:0000313" key="2">
    <source>
        <dbReference type="Proteomes" id="UP000828048"/>
    </source>
</evidence>
<protein>
    <submittedName>
        <fullName evidence="1">Uncharacterized protein</fullName>
    </submittedName>
</protein>
<proteinExistence type="predicted"/>
<dbReference type="EMBL" id="CM037152">
    <property type="protein sequence ID" value="KAH7834620.1"/>
    <property type="molecule type" value="Genomic_DNA"/>
</dbReference>
<evidence type="ECO:0000313" key="1">
    <source>
        <dbReference type="EMBL" id="KAH7834620.1"/>
    </source>
</evidence>
<organism evidence="1 2">
    <name type="scientific">Vaccinium darrowii</name>
    <dbReference type="NCBI Taxonomy" id="229202"/>
    <lineage>
        <taxon>Eukaryota</taxon>
        <taxon>Viridiplantae</taxon>
        <taxon>Streptophyta</taxon>
        <taxon>Embryophyta</taxon>
        <taxon>Tracheophyta</taxon>
        <taxon>Spermatophyta</taxon>
        <taxon>Magnoliopsida</taxon>
        <taxon>eudicotyledons</taxon>
        <taxon>Gunneridae</taxon>
        <taxon>Pentapetalae</taxon>
        <taxon>asterids</taxon>
        <taxon>Ericales</taxon>
        <taxon>Ericaceae</taxon>
        <taxon>Vaccinioideae</taxon>
        <taxon>Vaccinieae</taxon>
        <taxon>Vaccinium</taxon>
    </lineage>
</organism>
<keyword evidence="2" id="KW-1185">Reference proteome</keyword>
<accession>A0ACB7X261</accession>
<gene>
    <name evidence="1" type="ORF">Vadar_017956</name>
</gene>
<name>A0ACB7X261_9ERIC</name>
<dbReference type="Proteomes" id="UP000828048">
    <property type="component" value="Chromosome 2"/>
</dbReference>
<comment type="caution">
    <text evidence="1">The sequence shown here is derived from an EMBL/GenBank/DDBJ whole genome shotgun (WGS) entry which is preliminary data.</text>
</comment>
<sequence length="596" mass="65797">MDLSYNQLGGRLSRQWGQSRNLTLLKISGNNISGEIPKEIFLELNKLVVLDLSSNQISGEIPGEIGRLSRLATLSLRNNMISGGIPTGIGGLSDLGYLDLSMNMLRGPIPSQIGDCIRLQFLSLGKNSLNGSIPPQIGNVVSLRTLLDLSFNSLTGEISPQLGKLSSLENLNLSHNSLSGSIPNSFGDLGSLFAINLSYNNLDGPLPNTMAFRSFPLESFANNKDLCGEIRGLRPCSNTSVTKTSSQKRDRSLLVVIVVPSLVSLLFFIFSVACVVALNRRRHQRGKEAPESTSNSENRFSVWNFDGRLVYVDIIKATEDFSDDYCIGVGGSARVYKVTLPQGQVVAVKRLNPTTESMEIEDCKLLKNEVKALTEIRHRNIVKLYGFCYHERHSFLVYEFMERGSLESILRSDKAKELDWLTRVEIVKGVAHALCYMHHSCMPSIIHRDISSKNILLNAEMVAHVADFGTARFLKPDSSNWTQVAGTYGYMAPELSYTVAVTEKCDAYSFGVLALEVLKGSHPTELISELCNSMFDDQAIQLENMLDPRLAPPTMHITHELASIAKLALWCLCGNPHTRPTMKSASQVLERKAGDH</sequence>
<reference evidence="1 2" key="1">
    <citation type="journal article" date="2021" name="Hortic Res">
        <title>High-quality reference genome and annotation aids understanding of berry development for evergreen blueberry (Vaccinium darrowii).</title>
        <authorList>
            <person name="Yu J."/>
            <person name="Hulse-Kemp A.M."/>
            <person name="Babiker E."/>
            <person name="Staton M."/>
        </authorList>
    </citation>
    <scope>NUCLEOTIDE SEQUENCE [LARGE SCALE GENOMIC DNA]</scope>
    <source>
        <strain evidence="2">cv. NJ 8807/NJ 8810</strain>
        <tissue evidence="1">Young leaf</tissue>
    </source>
</reference>